<dbReference type="RefSeq" id="WP_278223808.1">
    <property type="nucleotide sequence ID" value="NZ_JAKZMO010000041.1"/>
</dbReference>
<comment type="caution">
    <text evidence="1">The sequence shown here is derived from an EMBL/GenBank/DDBJ whole genome shotgun (WGS) entry which is preliminary data.</text>
</comment>
<name>A0ABT6GZQ0_MYCGU</name>
<organism evidence="1 2">
    <name type="scientific">Mycolicibacterium gadium</name>
    <name type="common">Mycobacterium gadium</name>
    <dbReference type="NCBI Taxonomy" id="1794"/>
    <lineage>
        <taxon>Bacteria</taxon>
        <taxon>Bacillati</taxon>
        <taxon>Actinomycetota</taxon>
        <taxon>Actinomycetes</taxon>
        <taxon>Mycobacteriales</taxon>
        <taxon>Mycobacteriaceae</taxon>
        <taxon>Mycolicibacterium</taxon>
    </lineage>
</organism>
<protein>
    <submittedName>
        <fullName evidence="1">Uncharacterized protein</fullName>
    </submittedName>
</protein>
<evidence type="ECO:0000313" key="2">
    <source>
        <dbReference type="Proteomes" id="UP001154266"/>
    </source>
</evidence>
<accession>A0ABT6GZQ0</accession>
<sequence>MIAIDGDNSRDVVFTPFMLHVREALTNAGTAAVDLQLLPSDVVGIAVAVDEWFGLRARAEHVLCEANGMLPAEMERIALEDEYGTGELAFVIRWRGQATRLLVHSSEPHTGQLLTASRGAAQPVKPADQGFLEDLVIEMVRAGAAEPID</sequence>
<gene>
    <name evidence="1" type="ORF">MNO81_28240</name>
</gene>
<proteinExistence type="predicted"/>
<keyword evidence="2" id="KW-1185">Reference proteome</keyword>
<evidence type="ECO:0000313" key="1">
    <source>
        <dbReference type="EMBL" id="MDG5486702.1"/>
    </source>
</evidence>
<reference evidence="1" key="1">
    <citation type="journal article" date="2023" name="Environ. Microbiol.">
        <title>The 2-methylpropene degradation pathway in Mycobacteriaceae family strains.</title>
        <authorList>
            <person name="Helbich S."/>
            <person name="Barrantes I."/>
            <person name="Dos Anjos Borges L.G."/>
            <person name="Pieper D.H."/>
            <person name="Vainshtein Y."/>
            <person name="Sohn K."/>
            <person name="Engesser K.H."/>
        </authorList>
    </citation>
    <scope>NUCLEOTIDE SEQUENCE</scope>
    <source>
        <strain evidence="1">IBE100</strain>
    </source>
</reference>
<dbReference type="Proteomes" id="UP001154266">
    <property type="component" value="Unassembled WGS sequence"/>
</dbReference>
<dbReference type="EMBL" id="JAKZMO010000041">
    <property type="protein sequence ID" value="MDG5486702.1"/>
    <property type="molecule type" value="Genomic_DNA"/>
</dbReference>